<evidence type="ECO:0000313" key="3">
    <source>
        <dbReference type="Proteomes" id="UP000177208"/>
    </source>
</evidence>
<dbReference type="SUPFAM" id="SSF53448">
    <property type="entry name" value="Nucleotide-diphospho-sugar transferases"/>
    <property type="match status" value="1"/>
</dbReference>
<dbReference type="EMBL" id="MFZG01000023">
    <property type="protein sequence ID" value="OGK16418.1"/>
    <property type="molecule type" value="Genomic_DNA"/>
</dbReference>
<feature type="domain" description="Nucleotidyl transferase" evidence="1">
    <location>
        <begin position="51"/>
        <end position="286"/>
    </location>
</feature>
<accession>A0A1F7GC41</accession>
<dbReference type="InterPro" id="IPR050486">
    <property type="entry name" value="Mannose-1P_guanyltransferase"/>
</dbReference>
<evidence type="ECO:0000259" key="1">
    <source>
        <dbReference type="Pfam" id="PF00483"/>
    </source>
</evidence>
<dbReference type="Proteomes" id="UP000177208">
    <property type="component" value="Unassembled WGS sequence"/>
</dbReference>
<organism evidence="2 3">
    <name type="scientific">Candidatus Roizmanbacteria bacterium RIFCSPHIGHO2_01_FULL_39_12c</name>
    <dbReference type="NCBI Taxonomy" id="1802031"/>
    <lineage>
        <taxon>Bacteria</taxon>
        <taxon>Candidatus Roizmaniibacteriota</taxon>
    </lineage>
</organism>
<gene>
    <name evidence="2" type="ORF">A2774_03100</name>
</gene>
<dbReference type="PANTHER" id="PTHR22572">
    <property type="entry name" value="SUGAR-1-PHOSPHATE GUANYL TRANSFERASE"/>
    <property type="match status" value="1"/>
</dbReference>
<dbReference type="AlphaFoldDB" id="A0A1F7GC41"/>
<dbReference type="Gene3D" id="3.90.550.10">
    <property type="entry name" value="Spore Coat Polysaccharide Biosynthesis Protein SpsA, Chain A"/>
    <property type="match status" value="1"/>
</dbReference>
<evidence type="ECO:0000313" key="2">
    <source>
        <dbReference type="EMBL" id="OGK16418.1"/>
    </source>
</evidence>
<dbReference type="InterPro" id="IPR029044">
    <property type="entry name" value="Nucleotide-diphossugar_trans"/>
</dbReference>
<reference evidence="2 3" key="1">
    <citation type="journal article" date="2016" name="Nat. Commun.">
        <title>Thousands of microbial genomes shed light on interconnected biogeochemical processes in an aquifer system.</title>
        <authorList>
            <person name="Anantharaman K."/>
            <person name="Brown C.T."/>
            <person name="Hug L.A."/>
            <person name="Sharon I."/>
            <person name="Castelle C.J."/>
            <person name="Probst A.J."/>
            <person name="Thomas B.C."/>
            <person name="Singh A."/>
            <person name="Wilkins M.J."/>
            <person name="Karaoz U."/>
            <person name="Brodie E.L."/>
            <person name="Williams K.H."/>
            <person name="Hubbard S.S."/>
            <person name="Banfield J.F."/>
        </authorList>
    </citation>
    <scope>NUCLEOTIDE SEQUENCE [LARGE SCALE GENOMIC DNA]</scope>
</reference>
<dbReference type="InterPro" id="IPR005835">
    <property type="entry name" value="NTP_transferase_dom"/>
</dbReference>
<sequence>MGHNSHVHPERSRQRRDSRRILAVTRSLAYSFAREDELMTHLQLSNKFMQAVILSAGKGRRLYPLTKNLPKVMFDVDGKPLLEHHVLLLKKNIVKDIYINLYTYPERITSYFADGNEFGVKINYSREDTKKSYRGPLLLGSAGALHNFKKVLRNDFFVLYGDVFIRVNLRKMLAFHKNKNSLFTLAVHQAKHPEDSDLLTVDKNRKITEWIKTPHAKKSGLNSAGLYILNEKVFDFLPEKVPFDFAHDFIPLLLKKIPLYAYHTKELMMDIGTPERYNQLIAKIKDQKSK</sequence>
<dbReference type="Pfam" id="PF00483">
    <property type="entry name" value="NTP_transferase"/>
    <property type="match status" value="1"/>
</dbReference>
<dbReference type="CDD" id="cd04181">
    <property type="entry name" value="NTP_transferase"/>
    <property type="match status" value="1"/>
</dbReference>
<comment type="caution">
    <text evidence="2">The sequence shown here is derived from an EMBL/GenBank/DDBJ whole genome shotgun (WGS) entry which is preliminary data.</text>
</comment>
<protein>
    <recommendedName>
        <fullName evidence="1">Nucleotidyl transferase domain-containing protein</fullName>
    </recommendedName>
</protein>
<proteinExistence type="predicted"/>
<name>A0A1F7GC41_9BACT</name>